<dbReference type="PANTHER" id="PTHR24223:SF181">
    <property type="entry name" value="ABC TRANSPORTER C FAMILY MEMBER 3"/>
    <property type="match status" value="1"/>
</dbReference>
<dbReference type="GO" id="GO:0016787">
    <property type="term" value="F:hydrolase activity"/>
    <property type="evidence" value="ECO:0007669"/>
    <property type="project" value="UniProtKB-KW"/>
</dbReference>
<dbReference type="PANTHER" id="PTHR24223">
    <property type="entry name" value="ATP-BINDING CASSETTE SUB-FAMILY C"/>
    <property type="match status" value="1"/>
</dbReference>
<keyword evidence="1" id="KW-0813">Transport</keyword>
<dbReference type="GO" id="GO:0005524">
    <property type="term" value="F:ATP binding"/>
    <property type="evidence" value="ECO:0007669"/>
    <property type="project" value="UniProtKB-KW"/>
</dbReference>
<dbReference type="InterPro" id="IPR011527">
    <property type="entry name" value="ABC1_TM_dom"/>
</dbReference>
<keyword evidence="6" id="KW-0472">Membrane</keyword>
<dbReference type="Gene3D" id="1.20.1560.10">
    <property type="entry name" value="ABC transporter type 1, transmembrane domain"/>
    <property type="match status" value="1"/>
</dbReference>
<proteinExistence type="predicted"/>
<keyword evidence="4" id="KW-0067">ATP-binding</keyword>
<dbReference type="Proteomes" id="UP000238479">
    <property type="component" value="Chromosome 5"/>
</dbReference>
<feature type="domain" description="ABC transmembrane type-1" evidence="8">
    <location>
        <begin position="1"/>
        <end position="79"/>
    </location>
</feature>
<dbReference type="Gramene" id="PRQ31613">
    <property type="protein sequence ID" value="PRQ31613"/>
    <property type="gene ID" value="RchiOBHm_Chr5g0037421"/>
</dbReference>
<evidence type="ECO:0000256" key="2">
    <source>
        <dbReference type="ARBA" id="ARBA00022692"/>
    </source>
</evidence>
<feature type="region of interest" description="Disordered" evidence="7">
    <location>
        <begin position="173"/>
        <end position="202"/>
    </location>
</feature>
<name>A0A2P6QBS3_ROSCH</name>
<evidence type="ECO:0000256" key="7">
    <source>
        <dbReference type="SAM" id="MobiDB-lite"/>
    </source>
</evidence>
<comment type="caution">
    <text evidence="9">The sequence shown here is derived from an EMBL/GenBank/DDBJ whole genome shotgun (WGS) entry which is preliminary data.</text>
</comment>
<keyword evidence="3" id="KW-0547">Nucleotide-binding</keyword>
<evidence type="ECO:0000256" key="5">
    <source>
        <dbReference type="ARBA" id="ARBA00022989"/>
    </source>
</evidence>
<sequence>MRGYALVSAFLVAKLMECLSQRHWFFRVQQIGVRIRAVLVAMIYNKGLTLSCQSKQCHTSGEIINFMTVDVERIGDFTWLGEPFLPHSQPRCLSLPTSRSLSLLLPSATTGNPISVHHLLSPPLPLNPAPKTDQTGASPFDMHCPQPLYTTTTAATPLLLHYLQFSAISSPFRHHSSTQQATRSKTQKSRHPPKPENDVRASLEPVALPAYVLLSPARIELNHLRSWNQHLSFDHNPMAPTSDSDQNHHTRRCWRVS</sequence>
<protein>
    <submittedName>
        <fullName evidence="9">Putative xenobiotic-transporting ATPase</fullName>
        <ecNumber evidence="9">3.6.3.44</ecNumber>
    </submittedName>
</protein>
<keyword evidence="2" id="KW-0812">Transmembrane</keyword>
<dbReference type="InterPro" id="IPR036640">
    <property type="entry name" value="ABC1_TM_sf"/>
</dbReference>
<dbReference type="EMBL" id="PDCK01000043">
    <property type="protein sequence ID" value="PRQ31613.1"/>
    <property type="molecule type" value="Genomic_DNA"/>
</dbReference>
<dbReference type="PROSITE" id="PS50929">
    <property type="entry name" value="ABC_TM1F"/>
    <property type="match status" value="1"/>
</dbReference>
<evidence type="ECO:0000313" key="9">
    <source>
        <dbReference type="EMBL" id="PRQ31613.1"/>
    </source>
</evidence>
<reference evidence="9 10" key="1">
    <citation type="journal article" date="2018" name="Nat. Genet.">
        <title>The Rosa genome provides new insights in the design of modern roses.</title>
        <authorList>
            <person name="Bendahmane M."/>
        </authorList>
    </citation>
    <scope>NUCLEOTIDE SEQUENCE [LARGE SCALE GENOMIC DNA]</scope>
    <source>
        <strain evidence="10">cv. Old Blush</strain>
    </source>
</reference>
<evidence type="ECO:0000256" key="6">
    <source>
        <dbReference type="ARBA" id="ARBA00023136"/>
    </source>
</evidence>
<feature type="region of interest" description="Disordered" evidence="7">
    <location>
        <begin position="238"/>
        <end position="257"/>
    </location>
</feature>
<dbReference type="EC" id="3.6.3.44" evidence="9"/>
<evidence type="ECO:0000313" key="10">
    <source>
        <dbReference type="Proteomes" id="UP000238479"/>
    </source>
</evidence>
<keyword evidence="9" id="KW-0378">Hydrolase</keyword>
<evidence type="ECO:0000256" key="4">
    <source>
        <dbReference type="ARBA" id="ARBA00022840"/>
    </source>
</evidence>
<evidence type="ECO:0000256" key="3">
    <source>
        <dbReference type="ARBA" id="ARBA00022741"/>
    </source>
</evidence>
<dbReference type="SUPFAM" id="SSF90123">
    <property type="entry name" value="ABC transporter transmembrane region"/>
    <property type="match status" value="1"/>
</dbReference>
<evidence type="ECO:0000259" key="8">
    <source>
        <dbReference type="PROSITE" id="PS50929"/>
    </source>
</evidence>
<dbReference type="AlphaFoldDB" id="A0A2P6QBS3"/>
<accession>A0A2P6QBS3</accession>
<dbReference type="GO" id="GO:0016020">
    <property type="term" value="C:membrane"/>
    <property type="evidence" value="ECO:0007669"/>
    <property type="project" value="InterPro"/>
</dbReference>
<dbReference type="GO" id="GO:0140359">
    <property type="term" value="F:ABC-type transporter activity"/>
    <property type="evidence" value="ECO:0007669"/>
    <property type="project" value="InterPro"/>
</dbReference>
<dbReference type="InterPro" id="IPR050173">
    <property type="entry name" value="ABC_transporter_C-like"/>
</dbReference>
<keyword evidence="5" id="KW-1133">Transmembrane helix</keyword>
<keyword evidence="10" id="KW-1185">Reference proteome</keyword>
<organism evidence="9 10">
    <name type="scientific">Rosa chinensis</name>
    <name type="common">China rose</name>
    <dbReference type="NCBI Taxonomy" id="74649"/>
    <lineage>
        <taxon>Eukaryota</taxon>
        <taxon>Viridiplantae</taxon>
        <taxon>Streptophyta</taxon>
        <taxon>Embryophyta</taxon>
        <taxon>Tracheophyta</taxon>
        <taxon>Spermatophyta</taxon>
        <taxon>Magnoliopsida</taxon>
        <taxon>eudicotyledons</taxon>
        <taxon>Gunneridae</taxon>
        <taxon>Pentapetalae</taxon>
        <taxon>rosids</taxon>
        <taxon>fabids</taxon>
        <taxon>Rosales</taxon>
        <taxon>Rosaceae</taxon>
        <taxon>Rosoideae</taxon>
        <taxon>Rosoideae incertae sedis</taxon>
        <taxon>Rosa</taxon>
    </lineage>
</organism>
<gene>
    <name evidence="9" type="ORF">RchiOBHm_Chr5g0037421</name>
</gene>
<evidence type="ECO:0000256" key="1">
    <source>
        <dbReference type="ARBA" id="ARBA00022448"/>
    </source>
</evidence>